<sequence length="276" mass="31041">MRRVSCWGLLLGLALHAALLATPCNATITDSDRPIKVLTLNLRCLEDHWKVRKGLVFSGLIDLDPDFIGFQECCREVLNCTGPECADNFRDIHETMNEAFNTTYYFYRADTHMSWNIWQDSARKMIIARTSFPSSPNGTATPLIFATTHLDYKSDQVRSEEALCAVDALERYQEAHGIPRALLVGDFNADVVSPTDQVGPTMEKAGYTDTFRALYSSPGCTFQSNLPDERIDYQWVKPGLKPVKASLQFTKHTTFAVYASDHLGVYAEYQITAHPK</sequence>
<keyword evidence="6" id="KW-0227">DNA damage</keyword>
<comment type="subcellular location">
    <subcellularLocation>
        <location evidence="3">Nucleus</location>
        <location evidence="3">PML body</location>
    </subcellularLocation>
</comment>
<evidence type="ECO:0000256" key="4">
    <source>
        <dbReference type="ARBA" id="ARBA00022722"/>
    </source>
</evidence>
<keyword evidence="7" id="KW-0378">Hydrolase</keyword>
<keyword evidence="4" id="KW-0540">Nuclease</keyword>
<dbReference type="PANTHER" id="PTHR15822:SF4">
    <property type="entry name" value="TYROSYL-DNA PHOSPHODIESTERASE 2"/>
    <property type="match status" value="1"/>
</dbReference>
<evidence type="ECO:0000256" key="1">
    <source>
        <dbReference type="ARBA" id="ARBA00001936"/>
    </source>
</evidence>
<feature type="signal peptide" evidence="11">
    <location>
        <begin position="1"/>
        <end position="26"/>
    </location>
</feature>
<evidence type="ECO:0000259" key="12">
    <source>
        <dbReference type="Pfam" id="PF03372"/>
    </source>
</evidence>
<keyword evidence="10" id="KW-0539">Nucleus</keyword>
<evidence type="ECO:0000256" key="2">
    <source>
        <dbReference type="ARBA" id="ARBA00001946"/>
    </source>
</evidence>
<proteinExistence type="predicted"/>
<comment type="cofactor">
    <cofactor evidence="2">
        <name>Mg(2+)</name>
        <dbReference type="ChEBI" id="CHEBI:18420"/>
    </cofactor>
</comment>
<dbReference type="InterPro" id="IPR005135">
    <property type="entry name" value="Endo/exonuclease/phosphatase"/>
</dbReference>
<comment type="cofactor">
    <cofactor evidence="1">
        <name>Mn(2+)</name>
        <dbReference type="ChEBI" id="CHEBI:29035"/>
    </cofactor>
</comment>
<feature type="domain" description="Endonuclease/exonuclease/phosphatase" evidence="12">
    <location>
        <begin position="39"/>
        <end position="262"/>
    </location>
</feature>
<evidence type="ECO:0000256" key="3">
    <source>
        <dbReference type="ARBA" id="ARBA00004322"/>
    </source>
</evidence>
<accession>A0ABQ8UGB3</accession>
<evidence type="ECO:0000313" key="14">
    <source>
        <dbReference type="Proteomes" id="UP001141327"/>
    </source>
</evidence>
<keyword evidence="9" id="KW-0234">DNA repair</keyword>
<evidence type="ECO:0000256" key="9">
    <source>
        <dbReference type="ARBA" id="ARBA00023204"/>
    </source>
</evidence>
<dbReference type="PANTHER" id="PTHR15822">
    <property type="entry name" value="TRAF AND TNF RECEPTOR-ASSOCIATED PROTEIN"/>
    <property type="match status" value="1"/>
</dbReference>
<dbReference type="InterPro" id="IPR051547">
    <property type="entry name" value="TDP2-like"/>
</dbReference>
<evidence type="ECO:0000256" key="10">
    <source>
        <dbReference type="ARBA" id="ARBA00023242"/>
    </source>
</evidence>
<keyword evidence="14" id="KW-1185">Reference proteome</keyword>
<dbReference type="Pfam" id="PF03372">
    <property type="entry name" value="Exo_endo_phos"/>
    <property type="match status" value="1"/>
</dbReference>
<evidence type="ECO:0000256" key="7">
    <source>
        <dbReference type="ARBA" id="ARBA00022801"/>
    </source>
</evidence>
<evidence type="ECO:0000256" key="8">
    <source>
        <dbReference type="ARBA" id="ARBA00022842"/>
    </source>
</evidence>
<gene>
    <name evidence="13" type="ORF">PAPYR_5969</name>
</gene>
<reference evidence="13" key="1">
    <citation type="journal article" date="2022" name="bioRxiv">
        <title>Genomics of Preaxostyla Flagellates Illuminates Evolutionary Transitions and the Path Towards Mitochondrial Loss.</title>
        <authorList>
            <person name="Novak L.V.F."/>
            <person name="Treitli S.C."/>
            <person name="Pyrih J."/>
            <person name="Halakuc P."/>
            <person name="Pipaliya S.V."/>
            <person name="Vacek V."/>
            <person name="Brzon O."/>
            <person name="Soukal P."/>
            <person name="Eme L."/>
            <person name="Dacks J.B."/>
            <person name="Karnkowska A."/>
            <person name="Elias M."/>
            <person name="Hampl V."/>
        </authorList>
    </citation>
    <scope>NUCLEOTIDE SEQUENCE</scope>
    <source>
        <strain evidence="13">RCP-MX</strain>
    </source>
</reference>
<evidence type="ECO:0000313" key="13">
    <source>
        <dbReference type="EMBL" id="KAJ4458292.1"/>
    </source>
</evidence>
<dbReference type="Proteomes" id="UP001141327">
    <property type="component" value="Unassembled WGS sequence"/>
</dbReference>
<comment type="caution">
    <text evidence="13">The sequence shown here is derived from an EMBL/GenBank/DDBJ whole genome shotgun (WGS) entry which is preliminary data.</text>
</comment>
<protein>
    <recommendedName>
        <fullName evidence="12">Endonuclease/exonuclease/phosphatase domain-containing protein</fullName>
    </recommendedName>
</protein>
<name>A0ABQ8UGB3_9EUKA</name>
<keyword evidence="11" id="KW-0732">Signal</keyword>
<dbReference type="SUPFAM" id="SSF56219">
    <property type="entry name" value="DNase I-like"/>
    <property type="match status" value="1"/>
</dbReference>
<evidence type="ECO:0000256" key="5">
    <source>
        <dbReference type="ARBA" id="ARBA00022723"/>
    </source>
</evidence>
<evidence type="ECO:0000256" key="11">
    <source>
        <dbReference type="SAM" id="SignalP"/>
    </source>
</evidence>
<dbReference type="Gene3D" id="3.60.10.10">
    <property type="entry name" value="Endonuclease/exonuclease/phosphatase"/>
    <property type="match status" value="1"/>
</dbReference>
<feature type="chain" id="PRO_5047441200" description="Endonuclease/exonuclease/phosphatase domain-containing protein" evidence="11">
    <location>
        <begin position="27"/>
        <end position="276"/>
    </location>
</feature>
<keyword evidence="8" id="KW-0460">Magnesium</keyword>
<evidence type="ECO:0000256" key="6">
    <source>
        <dbReference type="ARBA" id="ARBA00022763"/>
    </source>
</evidence>
<dbReference type="EMBL" id="JAPMOS010000031">
    <property type="protein sequence ID" value="KAJ4458292.1"/>
    <property type="molecule type" value="Genomic_DNA"/>
</dbReference>
<keyword evidence="5" id="KW-0479">Metal-binding</keyword>
<dbReference type="InterPro" id="IPR036691">
    <property type="entry name" value="Endo/exonu/phosph_ase_sf"/>
</dbReference>
<organism evidence="13 14">
    <name type="scientific">Paratrimastix pyriformis</name>
    <dbReference type="NCBI Taxonomy" id="342808"/>
    <lineage>
        <taxon>Eukaryota</taxon>
        <taxon>Metamonada</taxon>
        <taxon>Preaxostyla</taxon>
        <taxon>Paratrimastigidae</taxon>
        <taxon>Paratrimastix</taxon>
    </lineage>
</organism>